<evidence type="ECO:0000313" key="2">
    <source>
        <dbReference type="Proteomes" id="UP000282087"/>
    </source>
</evidence>
<evidence type="ECO:0000313" key="1">
    <source>
        <dbReference type="EMBL" id="RMX67006.1"/>
    </source>
</evidence>
<organism evidence="1 2">
    <name type="scientific">Peronospora effusa</name>
    <dbReference type="NCBI Taxonomy" id="542832"/>
    <lineage>
        <taxon>Eukaryota</taxon>
        <taxon>Sar</taxon>
        <taxon>Stramenopiles</taxon>
        <taxon>Oomycota</taxon>
        <taxon>Peronosporomycetes</taxon>
        <taxon>Peronosporales</taxon>
        <taxon>Peronosporaceae</taxon>
        <taxon>Peronospora</taxon>
    </lineage>
</organism>
<proteinExistence type="predicted"/>
<dbReference type="VEuPathDB" id="FungiDB:DD237_000947"/>
<protein>
    <submittedName>
        <fullName evidence="1">Uncharacterized protein</fullName>
    </submittedName>
</protein>
<gene>
    <name evidence="1" type="ORF">DD238_002838</name>
</gene>
<dbReference type="AlphaFoldDB" id="A0A3M6VN76"/>
<dbReference type="EMBL" id="QLLG01000180">
    <property type="protein sequence ID" value="RMX67006.1"/>
    <property type="molecule type" value="Genomic_DNA"/>
</dbReference>
<accession>A0A3M6VN76</accession>
<keyword evidence="2" id="KW-1185">Reference proteome</keyword>
<comment type="caution">
    <text evidence="1">The sequence shown here is derived from an EMBL/GenBank/DDBJ whole genome shotgun (WGS) entry which is preliminary data.</text>
</comment>
<sequence length="212" mass="23614">MKRGHNDLHNCDVLVHMCDESCSAKNCSIRCVLNVEDPHIAHKCVEVRCMQKCVMDGCNETCGIINHIHGQVDVAVVFSVENGSEKGSSTFNAASDAPVVHTCENGHEYQAMCEEKGICRVDVFLKQGSRTFLRARGRPFSYYHRTRKCIKAYILASVTRATMMMMTKRFTFATSAVRVAAAFAKRNLGTLTRTRHLMATSQHILPVRCGGI</sequence>
<reference evidence="1 2" key="1">
    <citation type="submission" date="2018-06" db="EMBL/GenBank/DDBJ databases">
        <title>Comparative genomics of downy mildews reveals potential adaptations to biotrophy.</title>
        <authorList>
            <person name="Fletcher K."/>
            <person name="Klosterman S.J."/>
            <person name="Derevnina L."/>
            <person name="Martin F."/>
            <person name="Koike S."/>
            <person name="Reyes Chin-Wo S."/>
            <person name="Mou B."/>
            <person name="Michelmore R."/>
        </authorList>
    </citation>
    <scope>NUCLEOTIDE SEQUENCE [LARGE SCALE GENOMIC DNA]</scope>
    <source>
        <strain evidence="1 2">R14</strain>
    </source>
</reference>
<dbReference type="Proteomes" id="UP000282087">
    <property type="component" value="Unassembled WGS sequence"/>
</dbReference>
<dbReference type="STRING" id="542832.A0A3M6VN76"/>
<name>A0A3M6VN76_9STRA</name>